<name>A0A9D1T782_9FIRM</name>
<dbReference type="EC" id="2.6.1.-" evidence="1"/>
<evidence type="ECO:0000313" key="3">
    <source>
        <dbReference type="EMBL" id="HIV13228.1"/>
    </source>
</evidence>
<comment type="cofactor">
    <cofactor evidence="1">
        <name>pyridoxal 5'-phosphate</name>
        <dbReference type="ChEBI" id="CHEBI:597326"/>
    </cofactor>
</comment>
<dbReference type="InterPro" id="IPR004838">
    <property type="entry name" value="NHTrfase_class1_PyrdxlP-BS"/>
</dbReference>
<keyword evidence="1 3" id="KW-0032">Aminotransferase</keyword>
<dbReference type="InterPro" id="IPR015424">
    <property type="entry name" value="PyrdxlP-dep_Trfase"/>
</dbReference>
<reference evidence="3" key="1">
    <citation type="submission" date="2020-10" db="EMBL/GenBank/DDBJ databases">
        <authorList>
            <person name="Gilroy R."/>
        </authorList>
    </citation>
    <scope>NUCLEOTIDE SEQUENCE</scope>
    <source>
        <strain evidence="3">ChiBcec2-4451</strain>
    </source>
</reference>
<dbReference type="Proteomes" id="UP000886723">
    <property type="component" value="Unassembled WGS sequence"/>
</dbReference>
<dbReference type="Gene3D" id="3.90.1150.10">
    <property type="entry name" value="Aspartate Aminotransferase, domain 1"/>
    <property type="match status" value="2"/>
</dbReference>
<dbReference type="PANTHER" id="PTHR42691:SF1">
    <property type="entry name" value="ASPARTATE AMINOTRANSFERASE YHDR-RELATED"/>
    <property type="match status" value="1"/>
</dbReference>
<gene>
    <name evidence="3" type="ORF">IAA63_08845</name>
</gene>
<dbReference type="Gene3D" id="3.40.640.10">
    <property type="entry name" value="Type I PLP-dependent aspartate aminotransferase-like (Major domain)"/>
    <property type="match status" value="1"/>
</dbReference>
<dbReference type="InterPro" id="IPR004839">
    <property type="entry name" value="Aminotransferase_I/II_large"/>
</dbReference>
<dbReference type="Pfam" id="PF00155">
    <property type="entry name" value="Aminotran_1_2"/>
    <property type="match status" value="1"/>
</dbReference>
<keyword evidence="1" id="KW-0808">Transferase</keyword>
<dbReference type="NCBIfam" id="NF005305">
    <property type="entry name" value="PRK06836.1"/>
    <property type="match status" value="1"/>
</dbReference>
<comment type="caution">
    <text evidence="3">The sequence shown here is derived from an EMBL/GenBank/DDBJ whole genome shotgun (WGS) entry which is preliminary data.</text>
</comment>
<comment type="similarity">
    <text evidence="1">Belongs to the class-I pyridoxal-phosphate-dependent aminotransferase family.</text>
</comment>
<accession>A0A9D1T782</accession>
<evidence type="ECO:0000259" key="2">
    <source>
        <dbReference type="Pfam" id="PF00155"/>
    </source>
</evidence>
<dbReference type="SUPFAM" id="SSF53383">
    <property type="entry name" value="PLP-dependent transferases"/>
    <property type="match status" value="1"/>
</dbReference>
<organism evidence="3 4">
    <name type="scientific">Candidatus Pullilachnospira stercoravium</name>
    <dbReference type="NCBI Taxonomy" id="2840913"/>
    <lineage>
        <taxon>Bacteria</taxon>
        <taxon>Bacillati</taxon>
        <taxon>Bacillota</taxon>
        <taxon>Clostridia</taxon>
        <taxon>Lachnospirales</taxon>
        <taxon>Lachnospiraceae</taxon>
        <taxon>Lachnospiraceae incertae sedis</taxon>
        <taxon>Candidatus Pullilachnospira</taxon>
    </lineage>
</organism>
<evidence type="ECO:0000256" key="1">
    <source>
        <dbReference type="RuleBase" id="RU000481"/>
    </source>
</evidence>
<dbReference type="GO" id="GO:0030170">
    <property type="term" value="F:pyridoxal phosphate binding"/>
    <property type="evidence" value="ECO:0007669"/>
    <property type="project" value="InterPro"/>
</dbReference>
<dbReference type="GO" id="GO:0008483">
    <property type="term" value="F:transaminase activity"/>
    <property type="evidence" value="ECO:0007669"/>
    <property type="project" value="UniProtKB-KW"/>
</dbReference>
<evidence type="ECO:0000313" key="4">
    <source>
        <dbReference type="Proteomes" id="UP000886723"/>
    </source>
</evidence>
<dbReference type="InterPro" id="IPR015421">
    <property type="entry name" value="PyrdxlP-dep_Trfase_major"/>
</dbReference>
<feature type="domain" description="Aminotransferase class I/classII large" evidence="2">
    <location>
        <begin position="37"/>
        <end position="382"/>
    </location>
</feature>
<reference evidence="3" key="2">
    <citation type="journal article" date="2021" name="PeerJ">
        <title>Extensive microbial diversity within the chicken gut microbiome revealed by metagenomics and culture.</title>
        <authorList>
            <person name="Gilroy R."/>
            <person name="Ravi A."/>
            <person name="Getino M."/>
            <person name="Pursley I."/>
            <person name="Horton D.L."/>
            <person name="Alikhan N.F."/>
            <person name="Baker D."/>
            <person name="Gharbi K."/>
            <person name="Hall N."/>
            <person name="Watson M."/>
            <person name="Adriaenssens E.M."/>
            <person name="Foster-Nyarko E."/>
            <person name="Jarju S."/>
            <person name="Secka A."/>
            <person name="Antonio M."/>
            <person name="Oren A."/>
            <person name="Chaudhuri R.R."/>
            <person name="La Ragione R."/>
            <person name="Hildebrand F."/>
            <person name="Pallen M.J."/>
        </authorList>
    </citation>
    <scope>NUCLEOTIDE SEQUENCE</scope>
    <source>
        <strain evidence="3">ChiBcec2-4451</strain>
    </source>
</reference>
<dbReference type="PANTHER" id="PTHR42691">
    <property type="entry name" value="ASPARTATE AMINOTRANSFERASE YHDR-RELATED"/>
    <property type="match status" value="1"/>
</dbReference>
<dbReference type="EMBL" id="DVON01000185">
    <property type="protein sequence ID" value="HIV13228.1"/>
    <property type="molecule type" value="Genomic_DNA"/>
</dbReference>
<dbReference type="AlphaFoldDB" id="A0A9D1T782"/>
<proteinExistence type="inferred from homology"/>
<dbReference type="CDD" id="cd00609">
    <property type="entry name" value="AAT_like"/>
    <property type="match status" value="1"/>
</dbReference>
<sequence>MIAEQYKAMLGAKSAIREMAAYGAKRGKEIGPENVFDYSLGNPSVPVPEKFTRKMKDLLEKESPVALHGYSPTLGIDSVRQAVADSLNRRFGMTYEKEHIFMTSGAAAALAHAFRAVTVPGDSILTFAPFFPEYRFYVNLTGASLKVVPPDLTGFQVDFDKFADMVTEDVTAVLINTPNNPSGTVYTTETIRKLAAILEEKEKAYGHEIYLISDEPYREIVFDGVDAPYVAKYYKNTITCYSFSKSLSVPGERIGYVAVSPECEHARLIVEMCGQISRGIGHNCPSSIIQLAVADCLDDTSDLSVYEENARILYSRLTDLGFEIVRPGGTFYMFPKALEPHSQAFCQKAMEADLLLVPGDTFGCPGYFRIAYCIDTEKVERSLPAFERVAAMYRK</sequence>
<dbReference type="PROSITE" id="PS00105">
    <property type="entry name" value="AA_TRANSFER_CLASS_1"/>
    <property type="match status" value="1"/>
</dbReference>
<dbReference type="InterPro" id="IPR015422">
    <property type="entry name" value="PyrdxlP-dep_Trfase_small"/>
</dbReference>
<protein>
    <recommendedName>
        <fullName evidence="1">Aminotransferase</fullName>
        <ecNumber evidence="1">2.6.1.-</ecNumber>
    </recommendedName>
</protein>